<evidence type="ECO:0000313" key="3">
    <source>
        <dbReference type="EMBL" id="KAH6868975.1"/>
    </source>
</evidence>
<feature type="domain" description="PD-(D/E)XK nuclease-like" evidence="2">
    <location>
        <begin position="209"/>
        <end position="458"/>
    </location>
</feature>
<organism evidence="3 4">
    <name type="scientific">Thelonectria olida</name>
    <dbReference type="NCBI Taxonomy" id="1576542"/>
    <lineage>
        <taxon>Eukaryota</taxon>
        <taxon>Fungi</taxon>
        <taxon>Dikarya</taxon>
        <taxon>Ascomycota</taxon>
        <taxon>Pezizomycotina</taxon>
        <taxon>Sordariomycetes</taxon>
        <taxon>Hypocreomycetidae</taxon>
        <taxon>Hypocreales</taxon>
        <taxon>Nectriaceae</taxon>
        <taxon>Thelonectria</taxon>
    </lineage>
</organism>
<dbReference type="Proteomes" id="UP000777438">
    <property type="component" value="Unassembled WGS sequence"/>
</dbReference>
<evidence type="ECO:0000313" key="4">
    <source>
        <dbReference type="Proteomes" id="UP000777438"/>
    </source>
</evidence>
<accession>A0A9P8VRM1</accession>
<feature type="region of interest" description="Disordered" evidence="1">
    <location>
        <begin position="41"/>
        <end position="152"/>
    </location>
</feature>
<evidence type="ECO:0000259" key="2">
    <source>
        <dbReference type="Pfam" id="PF20516"/>
    </source>
</evidence>
<protein>
    <recommendedName>
        <fullName evidence="2">PD-(D/E)XK nuclease-like domain-containing protein</fullName>
    </recommendedName>
</protein>
<dbReference type="InterPro" id="IPR046797">
    <property type="entry name" value="PDDEXK_12"/>
</dbReference>
<name>A0A9P8VRM1_9HYPO</name>
<comment type="caution">
    <text evidence="3">The sequence shown here is derived from an EMBL/GenBank/DDBJ whole genome shotgun (WGS) entry which is preliminary data.</text>
</comment>
<gene>
    <name evidence="3" type="ORF">B0T10DRAFT_569138</name>
</gene>
<dbReference type="AlphaFoldDB" id="A0A9P8VRM1"/>
<keyword evidence="4" id="KW-1185">Reference proteome</keyword>
<dbReference type="OrthoDB" id="5244165at2759"/>
<dbReference type="Pfam" id="PF20516">
    <property type="entry name" value="PDDEXK_12"/>
    <property type="match status" value="1"/>
</dbReference>
<feature type="compositionally biased region" description="Low complexity" evidence="1">
    <location>
        <begin position="125"/>
        <end position="138"/>
    </location>
</feature>
<reference evidence="3 4" key="1">
    <citation type="journal article" date="2021" name="Nat. Commun.">
        <title>Genetic determinants of endophytism in the Arabidopsis root mycobiome.</title>
        <authorList>
            <person name="Mesny F."/>
            <person name="Miyauchi S."/>
            <person name="Thiergart T."/>
            <person name="Pickel B."/>
            <person name="Atanasova L."/>
            <person name="Karlsson M."/>
            <person name="Huettel B."/>
            <person name="Barry K.W."/>
            <person name="Haridas S."/>
            <person name="Chen C."/>
            <person name="Bauer D."/>
            <person name="Andreopoulos W."/>
            <person name="Pangilinan J."/>
            <person name="LaButti K."/>
            <person name="Riley R."/>
            <person name="Lipzen A."/>
            <person name="Clum A."/>
            <person name="Drula E."/>
            <person name="Henrissat B."/>
            <person name="Kohler A."/>
            <person name="Grigoriev I.V."/>
            <person name="Martin F.M."/>
            <person name="Hacquard S."/>
        </authorList>
    </citation>
    <scope>NUCLEOTIDE SEQUENCE [LARGE SCALE GENOMIC DNA]</scope>
    <source>
        <strain evidence="3 4">MPI-CAGE-CH-0241</strain>
    </source>
</reference>
<dbReference type="EMBL" id="JAGPYM010000083">
    <property type="protein sequence ID" value="KAH6868975.1"/>
    <property type="molecule type" value="Genomic_DNA"/>
</dbReference>
<evidence type="ECO:0000256" key="1">
    <source>
        <dbReference type="SAM" id="MobiDB-lite"/>
    </source>
</evidence>
<proteinExistence type="predicted"/>
<sequence>MNQPDIGSFDDFVEGWLDSIVPWQHSSKAYCHSASSPSFAGAKLDWDDMPTPPESASTPTRRSHPHQRSPKRRRPEEAVDASDAAQFHASLVGDDPFDNDKTPDARPYAKAFSIPSRPTFHHTPSQSSTNASSTQSGSRASHTRSGSPVKRSTLDLLKKPLRFITMNVDPTGQLPEDITSLYDRIVGITLHREDFLPRSVEPDLTATHRRGTLRPGWFFDDGAADTTARHKEEYKALCNILEAADICKVETAAESTWNLEVHGPLLKLAFEPFPSLRRDLLTAARISKPFLPEMQAGTMYDYTRAKMIDMGVRVCPPPPIAEGIRQMLIGQPEPTRCVNQTTYGPVRNHPIALAIETKIAMGELEEARLQLGVWVAAWHQRIQMLVDASPLLLGVDRIITLPLIIVMEHDWRLLFACDRGDRIEVLEDISIGDTKSLIGLYTIMATLRALASWMQKDYVDWLQRLFSPSG</sequence>
<feature type="compositionally biased region" description="Basic residues" evidence="1">
    <location>
        <begin position="61"/>
        <end position="73"/>
    </location>
</feature>